<keyword evidence="4 8" id="KW-0249">Electron transport</keyword>
<dbReference type="Proteomes" id="UP001218629">
    <property type="component" value="Chromosome"/>
</dbReference>
<dbReference type="Pfam" id="PF13370">
    <property type="entry name" value="Fer4_13"/>
    <property type="match status" value="1"/>
</dbReference>
<gene>
    <name evidence="9" type="ORF">MOV08_00910</name>
</gene>
<dbReference type="RefSeq" id="WP_275305767.1">
    <property type="nucleotide sequence ID" value="NZ_CP095749.1"/>
</dbReference>
<evidence type="ECO:0000256" key="3">
    <source>
        <dbReference type="ARBA" id="ARBA00022723"/>
    </source>
</evidence>
<evidence type="ECO:0000313" key="10">
    <source>
        <dbReference type="Proteomes" id="UP001218629"/>
    </source>
</evidence>
<protein>
    <recommendedName>
        <fullName evidence="8">Ferredoxin</fullName>
    </recommendedName>
</protein>
<evidence type="ECO:0000313" key="9">
    <source>
        <dbReference type="EMBL" id="WEB38013.1"/>
    </source>
</evidence>
<accession>A0ABY7ZZS5</accession>
<keyword evidence="2 8" id="KW-0813">Transport</keyword>
<evidence type="ECO:0000256" key="2">
    <source>
        <dbReference type="ARBA" id="ARBA00022448"/>
    </source>
</evidence>
<sequence length="75" mass="8068">MKVVVDLSRCVGYAQCAFLAPEAFRMHGEEALMYAPNPDDAQRDQVLRAAAACPVQAILVDQLEARHGPAEASPS</sequence>
<dbReference type="EMBL" id="CP095749">
    <property type="protein sequence ID" value="WEB38013.1"/>
    <property type="molecule type" value="Genomic_DNA"/>
</dbReference>
<keyword evidence="10" id="KW-1185">Reference proteome</keyword>
<dbReference type="PRINTS" id="PR00352">
    <property type="entry name" value="3FE4SFRDOXIN"/>
</dbReference>
<proteinExistence type="predicted"/>
<keyword evidence="7" id="KW-0003">3Fe-4S</keyword>
<reference evidence="9 10" key="1">
    <citation type="submission" date="2022-03" db="EMBL/GenBank/DDBJ databases">
        <title>Streptomyces yunnanensis P86,complete genome.</title>
        <authorList>
            <person name="Chen S."/>
            <person name="Zhang Q."/>
        </authorList>
    </citation>
    <scope>NUCLEOTIDE SEQUENCE [LARGE SCALE GENOMIC DNA]</scope>
    <source>
        <strain evidence="9 10">P86</strain>
    </source>
</reference>
<comment type="function">
    <text evidence="8">Ferredoxins are iron-sulfur proteins that transfer electrons in a wide variety of metabolic reactions.</text>
</comment>
<dbReference type="InterPro" id="IPR001080">
    <property type="entry name" value="3Fe4S_ferredoxin"/>
</dbReference>
<name>A0ABY7ZZS5_9ACTN</name>
<comment type="cofactor">
    <cofactor evidence="1">
        <name>[3Fe-4S] cluster</name>
        <dbReference type="ChEBI" id="CHEBI:21137"/>
    </cofactor>
</comment>
<dbReference type="Gene3D" id="3.30.70.20">
    <property type="match status" value="1"/>
</dbReference>
<evidence type="ECO:0000256" key="4">
    <source>
        <dbReference type="ARBA" id="ARBA00022982"/>
    </source>
</evidence>
<dbReference type="PANTHER" id="PTHR36923">
    <property type="entry name" value="FERREDOXIN"/>
    <property type="match status" value="1"/>
</dbReference>
<evidence type="ECO:0000256" key="5">
    <source>
        <dbReference type="ARBA" id="ARBA00023004"/>
    </source>
</evidence>
<dbReference type="SUPFAM" id="SSF54862">
    <property type="entry name" value="4Fe-4S ferredoxins"/>
    <property type="match status" value="1"/>
</dbReference>
<keyword evidence="5 8" id="KW-0408">Iron</keyword>
<evidence type="ECO:0000256" key="8">
    <source>
        <dbReference type="RuleBase" id="RU368020"/>
    </source>
</evidence>
<evidence type="ECO:0000256" key="7">
    <source>
        <dbReference type="ARBA" id="ARBA00023291"/>
    </source>
</evidence>
<evidence type="ECO:0000256" key="6">
    <source>
        <dbReference type="ARBA" id="ARBA00023014"/>
    </source>
</evidence>
<keyword evidence="3 8" id="KW-0479">Metal-binding</keyword>
<dbReference type="InterPro" id="IPR051269">
    <property type="entry name" value="Fe-S_cluster_ET"/>
</dbReference>
<dbReference type="PANTHER" id="PTHR36923:SF3">
    <property type="entry name" value="FERREDOXIN"/>
    <property type="match status" value="1"/>
</dbReference>
<keyword evidence="6 8" id="KW-0411">Iron-sulfur</keyword>
<evidence type="ECO:0000256" key="1">
    <source>
        <dbReference type="ARBA" id="ARBA00001927"/>
    </source>
</evidence>
<organism evidence="9 10">
    <name type="scientific">Streptomyces yunnanensis</name>
    <dbReference type="NCBI Taxonomy" id="156453"/>
    <lineage>
        <taxon>Bacteria</taxon>
        <taxon>Bacillati</taxon>
        <taxon>Actinomycetota</taxon>
        <taxon>Actinomycetes</taxon>
        <taxon>Kitasatosporales</taxon>
        <taxon>Streptomycetaceae</taxon>
        <taxon>Streptomyces</taxon>
    </lineage>
</organism>